<accession>A0A1M6STX0</accession>
<keyword evidence="1" id="KW-0812">Transmembrane</keyword>
<organism evidence="2 3">
    <name type="scientific">Nocardiopsis flavescens</name>
    <dbReference type="NCBI Taxonomy" id="758803"/>
    <lineage>
        <taxon>Bacteria</taxon>
        <taxon>Bacillati</taxon>
        <taxon>Actinomycetota</taxon>
        <taxon>Actinomycetes</taxon>
        <taxon>Streptosporangiales</taxon>
        <taxon>Nocardiopsidaceae</taxon>
        <taxon>Nocardiopsis</taxon>
    </lineage>
</organism>
<evidence type="ECO:0000313" key="3">
    <source>
        <dbReference type="Proteomes" id="UP000184452"/>
    </source>
</evidence>
<evidence type="ECO:0000256" key="1">
    <source>
        <dbReference type="SAM" id="Phobius"/>
    </source>
</evidence>
<gene>
    <name evidence="2" type="ORF">SAMN05421803_12122</name>
</gene>
<evidence type="ECO:0000313" key="2">
    <source>
        <dbReference type="EMBL" id="SHK48097.1"/>
    </source>
</evidence>
<reference evidence="2 3" key="1">
    <citation type="submission" date="2016-11" db="EMBL/GenBank/DDBJ databases">
        <authorList>
            <person name="Jaros S."/>
            <person name="Januszkiewicz K."/>
            <person name="Wedrychowicz H."/>
        </authorList>
    </citation>
    <scope>NUCLEOTIDE SEQUENCE [LARGE SCALE GENOMIC DNA]</scope>
    <source>
        <strain evidence="2 3">CGMCC 4.5723</strain>
    </source>
</reference>
<sequence>MEEGIRVRVDPGGRAVLRLGRWGYALRAPAPAARTERVSAVLGTVSLALFVLGWIPVVWLQATGGQVTGPYLAPVGAGLAGLLLTGLLLGWREIAGELLGYLAVFLLVVLFPLYFPLLAVPAVRRRLGGVPPSGGDGGGAGRPRRRAPAEREATYLYERLAGARLTGTGRRAILELEHRDGSTLTCTATGAAAAALREAALDRLEGLLPPGSGAPPRV</sequence>
<proteinExistence type="predicted"/>
<keyword evidence="1" id="KW-1133">Transmembrane helix</keyword>
<keyword evidence="3" id="KW-1185">Reference proteome</keyword>
<feature type="transmembrane region" description="Helical" evidence="1">
    <location>
        <begin position="71"/>
        <end position="91"/>
    </location>
</feature>
<dbReference type="EMBL" id="FQZK01000021">
    <property type="protein sequence ID" value="SHK48097.1"/>
    <property type="molecule type" value="Genomic_DNA"/>
</dbReference>
<keyword evidence="1" id="KW-0472">Membrane</keyword>
<feature type="transmembrane region" description="Helical" evidence="1">
    <location>
        <begin position="98"/>
        <end position="117"/>
    </location>
</feature>
<feature type="transmembrane region" description="Helical" evidence="1">
    <location>
        <begin position="40"/>
        <end position="59"/>
    </location>
</feature>
<name>A0A1M6STX0_9ACTN</name>
<protein>
    <submittedName>
        <fullName evidence="2">Uncharacterized protein</fullName>
    </submittedName>
</protein>
<dbReference type="Proteomes" id="UP000184452">
    <property type="component" value="Unassembled WGS sequence"/>
</dbReference>
<dbReference type="RefSeq" id="WP_073382496.1">
    <property type="nucleotide sequence ID" value="NZ_FQZK01000021.1"/>
</dbReference>
<dbReference type="STRING" id="758803.SAMN05421803_12122"/>
<dbReference type="AlphaFoldDB" id="A0A1M6STX0"/>